<evidence type="ECO:0000313" key="4">
    <source>
        <dbReference type="EMBL" id="PRQ07159.1"/>
    </source>
</evidence>
<evidence type="ECO:0000256" key="1">
    <source>
        <dbReference type="ARBA" id="ARBA00022553"/>
    </source>
</evidence>
<reference evidence="4 5" key="1">
    <citation type="submission" date="2018-03" db="EMBL/GenBank/DDBJ databases">
        <title>Draft Genome Sequences of the Obligatory Marine Myxobacteria Enhygromyxa salina SWB007.</title>
        <authorList>
            <person name="Poehlein A."/>
            <person name="Moghaddam J.A."/>
            <person name="Harms H."/>
            <person name="Alanjari M."/>
            <person name="Koenig G.M."/>
            <person name="Daniel R."/>
            <person name="Schaeberle T.F."/>
        </authorList>
    </citation>
    <scope>NUCLEOTIDE SEQUENCE [LARGE SCALE GENOMIC DNA]</scope>
    <source>
        <strain evidence="4 5">SWB007</strain>
    </source>
</reference>
<gene>
    <name evidence="4" type="primary">divK_1</name>
    <name evidence="4" type="ORF">ENSA7_31740</name>
</gene>
<organism evidence="4 5">
    <name type="scientific">Enhygromyxa salina</name>
    <dbReference type="NCBI Taxonomy" id="215803"/>
    <lineage>
        <taxon>Bacteria</taxon>
        <taxon>Pseudomonadati</taxon>
        <taxon>Myxococcota</taxon>
        <taxon>Polyangia</taxon>
        <taxon>Nannocystales</taxon>
        <taxon>Nannocystaceae</taxon>
        <taxon>Enhygromyxa</taxon>
    </lineage>
</organism>
<dbReference type="PANTHER" id="PTHR44591:SF3">
    <property type="entry name" value="RESPONSE REGULATORY DOMAIN-CONTAINING PROTEIN"/>
    <property type="match status" value="1"/>
</dbReference>
<dbReference type="EMBL" id="PVNL01000058">
    <property type="protein sequence ID" value="PRQ07159.1"/>
    <property type="molecule type" value="Genomic_DNA"/>
</dbReference>
<dbReference type="SUPFAM" id="SSF52172">
    <property type="entry name" value="CheY-like"/>
    <property type="match status" value="1"/>
</dbReference>
<dbReference type="Gene3D" id="3.40.50.2300">
    <property type="match status" value="1"/>
</dbReference>
<dbReference type="InterPro" id="IPR001789">
    <property type="entry name" value="Sig_transdc_resp-reg_receiver"/>
</dbReference>
<name>A0A2S9YQ29_9BACT</name>
<dbReference type="Pfam" id="PF00072">
    <property type="entry name" value="Response_reg"/>
    <property type="match status" value="1"/>
</dbReference>
<dbReference type="PANTHER" id="PTHR44591">
    <property type="entry name" value="STRESS RESPONSE REGULATOR PROTEIN 1"/>
    <property type="match status" value="1"/>
</dbReference>
<evidence type="ECO:0000313" key="5">
    <source>
        <dbReference type="Proteomes" id="UP000238823"/>
    </source>
</evidence>
<feature type="modified residue" description="4-aspartylphosphate" evidence="2">
    <location>
        <position position="71"/>
    </location>
</feature>
<accession>A0A2S9YQ29</accession>
<proteinExistence type="predicted"/>
<protein>
    <submittedName>
        <fullName evidence="4">Polar-differentiation response regulator DivK</fullName>
    </submittedName>
</protein>
<dbReference type="SMART" id="SM00448">
    <property type="entry name" value="REC"/>
    <property type="match status" value="1"/>
</dbReference>
<evidence type="ECO:0000259" key="3">
    <source>
        <dbReference type="PROSITE" id="PS50110"/>
    </source>
</evidence>
<dbReference type="AlphaFoldDB" id="A0A2S9YQ29"/>
<dbReference type="InterPro" id="IPR011006">
    <property type="entry name" value="CheY-like_superfamily"/>
</dbReference>
<dbReference type="PROSITE" id="PS50110">
    <property type="entry name" value="RESPONSE_REGULATORY"/>
    <property type="match status" value="1"/>
</dbReference>
<evidence type="ECO:0000256" key="2">
    <source>
        <dbReference type="PROSITE-ProRule" id="PRU00169"/>
    </source>
</evidence>
<dbReference type="GO" id="GO:0000160">
    <property type="term" value="P:phosphorelay signal transduction system"/>
    <property type="evidence" value="ECO:0007669"/>
    <property type="project" value="InterPro"/>
</dbReference>
<dbReference type="InterPro" id="IPR050595">
    <property type="entry name" value="Bact_response_regulator"/>
</dbReference>
<keyword evidence="1 2" id="KW-0597">Phosphoprotein</keyword>
<dbReference type="Proteomes" id="UP000238823">
    <property type="component" value="Unassembled WGS sequence"/>
</dbReference>
<comment type="caution">
    <text evidence="4">The sequence shown here is derived from an EMBL/GenBank/DDBJ whole genome shotgun (WGS) entry which is preliminary data.</text>
</comment>
<feature type="domain" description="Response regulatory" evidence="3">
    <location>
        <begin position="21"/>
        <end position="138"/>
    </location>
</feature>
<sequence>MPPDRDETRELYNRSVDEPRPVLCVEDNDANFALIKLVLEKTGLWLVTRANDVVQARAALEQRRPAVVLLDLDLPGVGGLELARELKGSPAWSTLPIVVVSASVMRQEHVKAREAGCEFFLEKPFDIAVLRATVLQAATASSVS</sequence>